<evidence type="ECO:0000313" key="10">
    <source>
        <dbReference type="Proteomes" id="UP001271648"/>
    </source>
</evidence>
<evidence type="ECO:0000259" key="8">
    <source>
        <dbReference type="PROSITE" id="PS50893"/>
    </source>
</evidence>
<reference evidence="9 10" key="1">
    <citation type="submission" date="2023-06" db="EMBL/GenBank/DDBJ databases">
        <title>Sporosarcina sp. nov., isolated from Korean traditional fermented seafood 'Jeotgal'.</title>
        <authorList>
            <person name="Yang A.I."/>
            <person name="Shin N.-R."/>
        </authorList>
    </citation>
    <scope>NUCLEOTIDE SEQUENCE [LARGE SCALE GENOMIC DNA]</scope>
    <source>
        <strain evidence="9 10">KCTC43456</strain>
    </source>
</reference>
<protein>
    <recommendedName>
        <fullName evidence="7">Carnitine transport ATP-binding protein OpuCA</fullName>
        <ecNumber evidence="6">7.6.2.9</ecNumber>
    </recommendedName>
</protein>
<dbReference type="InterPro" id="IPR003439">
    <property type="entry name" value="ABC_transporter-like_ATP-bd"/>
</dbReference>
<evidence type="ECO:0000256" key="3">
    <source>
        <dbReference type="ARBA" id="ARBA00022840"/>
    </source>
</evidence>
<feature type="domain" description="ABC transporter" evidence="8">
    <location>
        <begin position="4"/>
        <end position="234"/>
    </location>
</feature>
<evidence type="ECO:0000313" key="9">
    <source>
        <dbReference type="EMBL" id="MDW0118584.1"/>
    </source>
</evidence>
<name>A0AAW9AC10_9BACL</name>
<dbReference type="PANTHER" id="PTHR42781">
    <property type="entry name" value="SPERMIDINE/PUTRESCINE IMPORT ATP-BINDING PROTEIN POTA"/>
    <property type="match status" value="1"/>
</dbReference>
<dbReference type="GO" id="GO:0016887">
    <property type="term" value="F:ATP hydrolysis activity"/>
    <property type="evidence" value="ECO:0007669"/>
    <property type="project" value="InterPro"/>
</dbReference>
<dbReference type="InterPro" id="IPR003593">
    <property type="entry name" value="AAA+_ATPase"/>
</dbReference>
<keyword evidence="2" id="KW-0547">Nucleotide-binding</keyword>
<keyword evidence="1" id="KW-0813">Transport</keyword>
<keyword evidence="10" id="KW-1185">Reference proteome</keyword>
<dbReference type="Proteomes" id="UP001271648">
    <property type="component" value="Unassembled WGS sequence"/>
</dbReference>
<dbReference type="FunFam" id="3.40.50.300:FF:000425">
    <property type="entry name" value="Probable ABC transporter, ATP-binding subunit"/>
    <property type="match status" value="1"/>
</dbReference>
<keyword evidence="3 9" id="KW-0067">ATP-binding</keyword>
<evidence type="ECO:0000256" key="4">
    <source>
        <dbReference type="ARBA" id="ARBA00052482"/>
    </source>
</evidence>
<dbReference type="AlphaFoldDB" id="A0AAW9AC10"/>
<dbReference type="InterPro" id="IPR027417">
    <property type="entry name" value="P-loop_NTPase"/>
</dbReference>
<evidence type="ECO:0000256" key="2">
    <source>
        <dbReference type="ARBA" id="ARBA00022741"/>
    </source>
</evidence>
<dbReference type="EC" id="7.6.2.9" evidence="6"/>
<sequence length="340" mass="38124">MSYITIDNLSLSFGQNRVLKDLSFSIEKGELITLLGPSGCGKSTLLRVLAGLETFQEGDVYLDGEDISEVAPKDRNVGMVFQSYALFPNMTVFENIAFGLSIKKLPKQEIKEKVNTALALVNLQEKADHYPDQLSGGQQQRVSLARSLVTEPKVLLLDEPLSALDAKIRKQLQMDILMLQKKLGITMIFVTHDQEEAMILSDRIFVMNAGIIEQQASPAELYSKPKSHFVASFIGNYNILSTDELKQLDSAFTPKNDKNKYAIRSEAIQLKPIHSDHDRVLHFKGKFDHSIILGSTIRCFFQVGPSKLTVDSINNDINSENLHQIEDLYIHQDNIVAIDE</sequence>
<evidence type="ECO:0000256" key="6">
    <source>
        <dbReference type="ARBA" id="ARBA00066388"/>
    </source>
</evidence>
<dbReference type="InterPro" id="IPR050093">
    <property type="entry name" value="ABC_SmlMolc_Importer"/>
</dbReference>
<accession>A0AAW9AC10</accession>
<dbReference type="Pfam" id="PF00005">
    <property type="entry name" value="ABC_tran"/>
    <property type="match status" value="1"/>
</dbReference>
<dbReference type="Gene3D" id="3.40.50.300">
    <property type="entry name" value="P-loop containing nucleotide triphosphate hydrolases"/>
    <property type="match status" value="1"/>
</dbReference>
<dbReference type="PANTHER" id="PTHR42781:SF4">
    <property type="entry name" value="SPERMIDINE_PUTRESCINE IMPORT ATP-BINDING PROTEIN POTA"/>
    <property type="match status" value="1"/>
</dbReference>
<dbReference type="SUPFAM" id="SSF52540">
    <property type="entry name" value="P-loop containing nucleoside triphosphate hydrolases"/>
    <property type="match status" value="1"/>
</dbReference>
<dbReference type="RefSeq" id="WP_283734183.1">
    <property type="nucleotide sequence ID" value="NZ_CP125968.1"/>
</dbReference>
<dbReference type="PROSITE" id="PS50893">
    <property type="entry name" value="ABC_TRANSPORTER_2"/>
    <property type="match status" value="1"/>
</dbReference>
<organism evidence="9 10">
    <name type="scientific">Sporosarcina thermotolerans</name>
    <dbReference type="NCBI Taxonomy" id="633404"/>
    <lineage>
        <taxon>Bacteria</taxon>
        <taxon>Bacillati</taxon>
        <taxon>Bacillota</taxon>
        <taxon>Bacilli</taxon>
        <taxon>Bacillales</taxon>
        <taxon>Caryophanaceae</taxon>
        <taxon>Sporosarcina</taxon>
    </lineage>
</organism>
<evidence type="ECO:0000256" key="1">
    <source>
        <dbReference type="ARBA" id="ARBA00022448"/>
    </source>
</evidence>
<evidence type="ECO:0000256" key="7">
    <source>
        <dbReference type="ARBA" id="ARBA00070305"/>
    </source>
</evidence>
<comment type="catalytic activity">
    <reaction evidence="4">
        <text>a quaternary ammonium(out) + ATP + H2O = a quaternary ammonium(in) + ADP + phosphate + H(+)</text>
        <dbReference type="Rhea" id="RHEA:11036"/>
        <dbReference type="ChEBI" id="CHEBI:15377"/>
        <dbReference type="ChEBI" id="CHEBI:15378"/>
        <dbReference type="ChEBI" id="CHEBI:30616"/>
        <dbReference type="ChEBI" id="CHEBI:35267"/>
        <dbReference type="ChEBI" id="CHEBI:43474"/>
        <dbReference type="ChEBI" id="CHEBI:456216"/>
        <dbReference type="EC" id="7.6.2.9"/>
    </reaction>
</comment>
<dbReference type="GO" id="GO:0005524">
    <property type="term" value="F:ATP binding"/>
    <property type="evidence" value="ECO:0007669"/>
    <property type="project" value="UniProtKB-KW"/>
</dbReference>
<comment type="caution">
    <text evidence="9">The sequence shown here is derived from an EMBL/GenBank/DDBJ whole genome shotgun (WGS) entry which is preliminary data.</text>
</comment>
<dbReference type="EMBL" id="JAUBDJ010000014">
    <property type="protein sequence ID" value="MDW0118584.1"/>
    <property type="molecule type" value="Genomic_DNA"/>
</dbReference>
<dbReference type="InterPro" id="IPR017871">
    <property type="entry name" value="ABC_transporter-like_CS"/>
</dbReference>
<proteinExistence type="predicted"/>
<dbReference type="GO" id="GO:0015418">
    <property type="term" value="F:ABC-type quaternary ammonium compound transporting activity"/>
    <property type="evidence" value="ECO:0007669"/>
    <property type="project" value="UniProtKB-EC"/>
</dbReference>
<gene>
    <name evidence="9" type="ORF">QTL97_16785</name>
</gene>
<dbReference type="SMART" id="SM00382">
    <property type="entry name" value="AAA"/>
    <property type="match status" value="1"/>
</dbReference>
<comment type="subunit">
    <text evidence="5">The complex is composed of two ATP-binding proteins (OpuCA), two transmembrane proteins (OpuCB and OpuCD) and a solute-binding protein (OpuCC).</text>
</comment>
<evidence type="ECO:0000256" key="5">
    <source>
        <dbReference type="ARBA" id="ARBA00063934"/>
    </source>
</evidence>
<dbReference type="PROSITE" id="PS00211">
    <property type="entry name" value="ABC_TRANSPORTER_1"/>
    <property type="match status" value="1"/>
</dbReference>